<reference evidence="2" key="1">
    <citation type="journal article" date="2019" name="Int. J. Syst. Evol. Microbiol.">
        <title>The Global Catalogue of Microorganisms (GCM) 10K type strain sequencing project: providing services to taxonomists for standard genome sequencing and annotation.</title>
        <authorList>
            <consortium name="The Broad Institute Genomics Platform"/>
            <consortium name="The Broad Institute Genome Sequencing Center for Infectious Disease"/>
            <person name="Wu L."/>
            <person name="Ma J."/>
        </authorList>
    </citation>
    <scope>NUCLEOTIDE SEQUENCE [LARGE SCALE GENOMIC DNA]</scope>
    <source>
        <strain evidence="2">JCM 16953</strain>
    </source>
</reference>
<sequence>MMATAAHDDLTRIALAHALLEYGQYHETVALDDSERCAQLGRLGREVASEMGIEVSSAAVPTDDGAVHVCLLVVNRMPEPEPAA</sequence>
<gene>
    <name evidence="1" type="ORF">GCM10022242_04330</name>
</gene>
<protein>
    <submittedName>
        <fullName evidence="1">Uncharacterized protein</fullName>
    </submittedName>
</protein>
<evidence type="ECO:0000313" key="2">
    <source>
        <dbReference type="Proteomes" id="UP001501821"/>
    </source>
</evidence>
<name>A0ABP7HXT4_9ACTN</name>
<dbReference type="Proteomes" id="UP001501821">
    <property type="component" value="Unassembled WGS sequence"/>
</dbReference>
<dbReference type="EMBL" id="BAABAH010000001">
    <property type="protein sequence ID" value="GAA3804108.1"/>
    <property type="molecule type" value="Genomic_DNA"/>
</dbReference>
<keyword evidence="2" id="KW-1185">Reference proteome</keyword>
<proteinExistence type="predicted"/>
<organism evidence="1 2">
    <name type="scientific">Nocardioides panacisoli</name>
    <dbReference type="NCBI Taxonomy" id="627624"/>
    <lineage>
        <taxon>Bacteria</taxon>
        <taxon>Bacillati</taxon>
        <taxon>Actinomycetota</taxon>
        <taxon>Actinomycetes</taxon>
        <taxon>Propionibacteriales</taxon>
        <taxon>Nocardioidaceae</taxon>
        <taxon>Nocardioides</taxon>
    </lineage>
</organism>
<evidence type="ECO:0000313" key="1">
    <source>
        <dbReference type="EMBL" id="GAA3804108.1"/>
    </source>
</evidence>
<comment type="caution">
    <text evidence="1">The sequence shown here is derived from an EMBL/GenBank/DDBJ whole genome shotgun (WGS) entry which is preliminary data.</text>
</comment>
<accession>A0ABP7HXT4</accession>